<dbReference type="InterPro" id="IPR001647">
    <property type="entry name" value="HTH_TetR"/>
</dbReference>
<dbReference type="GO" id="GO:0000976">
    <property type="term" value="F:transcription cis-regulatory region binding"/>
    <property type="evidence" value="ECO:0007669"/>
    <property type="project" value="TreeGrafter"/>
</dbReference>
<gene>
    <name evidence="5" type="ORF">MFU01_24450</name>
    <name evidence="6" type="ORF">SAMN05443572_101574</name>
</gene>
<name>A0A511T209_MYXFU</name>
<dbReference type="SUPFAM" id="SSF46689">
    <property type="entry name" value="Homeodomain-like"/>
    <property type="match status" value="1"/>
</dbReference>
<dbReference type="Gene3D" id="1.10.10.60">
    <property type="entry name" value="Homeodomain-like"/>
    <property type="match status" value="1"/>
</dbReference>
<evidence type="ECO:0000313" key="7">
    <source>
        <dbReference type="Proteomes" id="UP000183760"/>
    </source>
</evidence>
<dbReference type="EMBL" id="FOIB01000001">
    <property type="protein sequence ID" value="SES91912.1"/>
    <property type="molecule type" value="Genomic_DNA"/>
</dbReference>
<dbReference type="STRING" id="1334629.MFUL124B02_03795"/>
<reference evidence="6 7" key="1">
    <citation type="submission" date="2016-10" db="EMBL/GenBank/DDBJ databases">
        <authorList>
            <person name="Varghese N."/>
            <person name="Submissions S."/>
        </authorList>
    </citation>
    <scope>NUCLEOTIDE SEQUENCE [LARGE SCALE GENOMIC DNA]</scope>
    <source>
        <strain evidence="6 7">DSM 16525</strain>
    </source>
</reference>
<sequence length="240" mass="27393">MTAARAEFARKGLRGARIEDITAACGLSKGAFYLHFESKEALFAEVLTSFETRLNAMNSRRMEAMERHLREHGLPGPKDRLERTARYQCFFQTEIDFDLESLELMWAHRDIVAVLVNGSQGTPFESLLWRMTDAQVERVARDFRRLQEAGAVDQEMDARLFASFIVGAFVLLAQRMVHLQEKPDLNAWAHTLQRLCEGGTVPRFDTPAVARTPARAQRPKTSTRRAPARAKTRHTPRKRP</sequence>
<dbReference type="Gene3D" id="1.10.357.10">
    <property type="entry name" value="Tetracycline Repressor, domain 2"/>
    <property type="match status" value="1"/>
</dbReference>
<evidence type="ECO:0000256" key="2">
    <source>
        <dbReference type="PROSITE-ProRule" id="PRU00335"/>
    </source>
</evidence>
<accession>A0A511T209</accession>
<comment type="caution">
    <text evidence="5">The sequence shown here is derived from an EMBL/GenBank/DDBJ whole genome shotgun (WGS) entry which is preliminary data.</text>
</comment>
<evidence type="ECO:0000313" key="8">
    <source>
        <dbReference type="Proteomes" id="UP000321514"/>
    </source>
</evidence>
<feature type="compositionally biased region" description="Basic residues" evidence="3">
    <location>
        <begin position="217"/>
        <end position="240"/>
    </location>
</feature>
<keyword evidence="7" id="KW-1185">Reference proteome</keyword>
<dbReference type="SUPFAM" id="SSF48498">
    <property type="entry name" value="Tetracyclin repressor-like, C-terminal domain"/>
    <property type="match status" value="1"/>
</dbReference>
<reference evidence="5 8" key="2">
    <citation type="submission" date="2019-07" db="EMBL/GenBank/DDBJ databases">
        <title>Whole genome shotgun sequence of Myxococcus fulvus NBRC 100333.</title>
        <authorList>
            <person name="Hosoyama A."/>
            <person name="Uohara A."/>
            <person name="Ohji S."/>
            <person name="Ichikawa N."/>
        </authorList>
    </citation>
    <scope>NUCLEOTIDE SEQUENCE [LARGE SCALE GENOMIC DNA]</scope>
    <source>
        <strain evidence="5 8">NBRC 100333</strain>
    </source>
</reference>
<dbReference type="PANTHER" id="PTHR30055:SF226">
    <property type="entry name" value="HTH-TYPE TRANSCRIPTIONAL REGULATOR PKSA"/>
    <property type="match status" value="1"/>
</dbReference>
<feature type="domain" description="HTH tetR-type" evidence="4">
    <location>
        <begin position="1"/>
        <end position="54"/>
    </location>
</feature>
<dbReference type="InterPro" id="IPR036271">
    <property type="entry name" value="Tet_transcr_reg_TetR-rel_C_sf"/>
</dbReference>
<dbReference type="AlphaFoldDB" id="A0A511T209"/>
<evidence type="ECO:0000256" key="3">
    <source>
        <dbReference type="SAM" id="MobiDB-lite"/>
    </source>
</evidence>
<organism evidence="5 8">
    <name type="scientific">Myxococcus fulvus</name>
    <dbReference type="NCBI Taxonomy" id="33"/>
    <lineage>
        <taxon>Bacteria</taxon>
        <taxon>Pseudomonadati</taxon>
        <taxon>Myxococcota</taxon>
        <taxon>Myxococcia</taxon>
        <taxon>Myxococcales</taxon>
        <taxon>Cystobacterineae</taxon>
        <taxon>Myxococcaceae</taxon>
        <taxon>Myxococcus</taxon>
    </lineage>
</organism>
<evidence type="ECO:0000313" key="6">
    <source>
        <dbReference type="EMBL" id="SES91912.1"/>
    </source>
</evidence>
<evidence type="ECO:0000259" key="4">
    <source>
        <dbReference type="PROSITE" id="PS50977"/>
    </source>
</evidence>
<evidence type="ECO:0000256" key="1">
    <source>
        <dbReference type="ARBA" id="ARBA00023125"/>
    </source>
</evidence>
<dbReference type="PANTHER" id="PTHR30055">
    <property type="entry name" value="HTH-TYPE TRANSCRIPTIONAL REGULATOR RUTR"/>
    <property type="match status" value="1"/>
</dbReference>
<dbReference type="Proteomes" id="UP000321514">
    <property type="component" value="Unassembled WGS sequence"/>
</dbReference>
<dbReference type="InterPro" id="IPR050109">
    <property type="entry name" value="HTH-type_TetR-like_transc_reg"/>
</dbReference>
<dbReference type="EMBL" id="BJXR01000025">
    <property type="protein sequence ID" value="GEN07408.1"/>
    <property type="molecule type" value="Genomic_DNA"/>
</dbReference>
<dbReference type="Pfam" id="PF00440">
    <property type="entry name" value="TetR_N"/>
    <property type="match status" value="1"/>
</dbReference>
<dbReference type="Proteomes" id="UP000183760">
    <property type="component" value="Unassembled WGS sequence"/>
</dbReference>
<evidence type="ECO:0000313" key="5">
    <source>
        <dbReference type="EMBL" id="GEN07408.1"/>
    </source>
</evidence>
<dbReference type="RefSeq" id="WP_245772100.1">
    <property type="nucleotide sequence ID" value="NZ_BJXR01000025.1"/>
</dbReference>
<dbReference type="PROSITE" id="PS50977">
    <property type="entry name" value="HTH_TETR_2"/>
    <property type="match status" value="1"/>
</dbReference>
<dbReference type="InterPro" id="IPR009057">
    <property type="entry name" value="Homeodomain-like_sf"/>
</dbReference>
<proteinExistence type="predicted"/>
<keyword evidence="1 2" id="KW-0238">DNA-binding</keyword>
<protein>
    <submittedName>
        <fullName evidence="6">Transcriptional regulator, TetR family</fullName>
    </submittedName>
</protein>
<feature type="DNA-binding region" description="H-T-H motif" evidence="2">
    <location>
        <begin position="17"/>
        <end position="36"/>
    </location>
</feature>
<dbReference type="GO" id="GO:0003700">
    <property type="term" value="F:DNA-binding transcription factor activity"/>
    <property type="evidence" value="ECO:0007669"/>
    <property type="project" value="TreeGrafter"/>
</dbReference>
<feature type="region of interest" description="Disordered" evidence="3">
    <location>
        <begin position="204"/>
        <end position="240"/>
    </location>
</feature>